<dbReference type="Proteomes" id="UP000319828">
    <property type="component" value="Unassembled WGS sequence"/>
</dbReference>
<organism evidence="2 3">
    <name type="scientific">Vibrio algivorus</name>
    <dbReference type="NCBI Taxonomy" id="1667024"/>
    <lineage>
        <taxon>Bacteria</taxon>
        <taxon>Pseudomonadati</taxon>
        <taxon>Pseudomonadota</taxon>
        <taxon>Gammaproteobacteria</taxon>
        <taxon>Vibrionales</taxon>
        <taxon>Vibrionaceae</taxon>
        <taxon>Vibrio</taxon>
    </lineage>
</organism>
<evidence type="ECO:0000313" key="2">
    <source>
        <dbReference type="EMBL" id="TVO31468.1"/>
    </source>
</evidence>
<keyword evidence="1" id="KW-0472">Membrane</keyword>
<sequence length="127" mass="13709">MVFQSRKRCTIRSLVPLLSVSIIIDQQVGATTSLLTILCIGQVVNVCMGSVGLVLNMTGNERASLKAQGITLVITTTLLCTLVPFYQEIGAAVAISIGLVSWNIIMAFDVYRLTGLKTWLILSEGHL</sequence>
<keyword evidence="1" id="KW-0812">Transmembrane</keyword>
<comment type="caution">
    <text evidence="2">The sequence shown here is derived from an EMBL/GenBank/DDBJ whole genome shotgun (WGS) entry which is preliminary data.</text>
</comment>
<accession>A0A557NSR9</accession>
<protein>
    <submittedName>
        <fullName evidence="2">Uncharacterized protein</fullName>
    </submittedName>
</protein>
<evidence type="ECO:0000256" key="1">
    <source>
        <dbReference type="SAM" id="Phobius"/>
    </source>
</evidence>
<gene>
    <name evidence="2" type="ORF">FOF44_18015</name>
</gene>
<name>A0A557NSR9_9VIBR</name>
<keyword evidence="1" id="KW-1133">Transmembrane helix</keyword>
<feature type="transmembrane region" description="Helical" evidence="1">
    <location>
        <begin position="9"/>
        <end position="28"/>
    </location>
</feature>
<feature type="transmembrane region" description="Helical" evidence="1">
    <location>
        <begin position="34"/>
        <end position="55"/>
    </location>
</feature>
<evidence type="ECO:0000313" key="3">
    <source>
        <dbReference type="Proteomes" id="UP000319828"/>
    </source>
</evidence>
<feature type="transmembrane region" description="Helical" evidence="1">
    <location>
        <begin position="67"/>
        <end position="86"/>
    </location>
</feature>
<reference evidence="2 3" key="1">
    <citation type="submission" date="2019-07" db="EMBL/GenBank/DDBJ databases">
        <title>The draft genome sequence of Vibrio algivorus M1486.</title>
        <authorList>
            <person name="Meng X."/>
        </authorList>
    </citation>
    <scope>NUCLEOTIDE SEQUENCE [LARGE SCALE GENOMIC DNA]</scope>
    <source>
        <strain evidence="2 3">M1486</strain>
    </source>
</reference>
<proteinExistence type="predicted"/>
<dbReference type="AlphaFoldDB" id="A0A557NSR9"/>
<dbReference type="EMBL" id="VMKJ01000079">
    <property type="protein sequence ID" value="TVO31468.1"/>
    <property type="molecule type" value="Genomic_DNA"/>
</dbReference>
<feature type="transmembrane region" description="Helical" evidence="1">
    <location>
        <begin position="92"/>
        <end position="111"/>
    </location>
</feature>
<dbReference type="OrthoDB" id="5785171at2"/>